<reference evidence="16" key="1">
    <citation type="journal article" date="2016" name="Genome Announc.">
        <title>Genome sequences of three species of Hanseniaspora isolated from spontaneous wine fermentations.</title>
        <authorList>
            <person name="Sternes P.R."/>
            <person name="Lee D."/>
            <person name="Kutyna D.R."/>
            <person name="Borneman A.R."/>
        </authorList>
    </citation>
    <scope>NUCLEOTIDE SEQUENCE [LARGE SCALE GENOMIC DNA]</scope>
    <source>
        <strain evidence="16">AWRI3580</strain>
    </source>
</reference>
<gene>
    <name evidence="15" type="ORF">AWRI3580_g3054</name>
</gene>
<comment type="similarity">
    <text evidence="2 13">Belongs to the GHMP kinase family. Mevalonate kinase subfamily.</text>
</comment>
<keyword evidence="5 13" id="KW-0808">Transferase</keyword>
<dbReference type="InterPro" id="IPR020568">
    <property type="entry name" value="Ribosomal_Su5_D2-typ_SF"/>
</dbReference>
<evidence type="ECO:0000256" key="7">
    <source>
        <dbReference type="ARBA" id="ARBA00022777"/>
    </source>
</evidence>
<dbReference type="InterPro" id="IPR014721">
    <property type="entry name" value="Ribsml_uS5_D2-typ_fold_subgr"/>
</dbReference>
<keyword evidence="6" id="KW-0547">Nucleotide-binding</keyword>
<dbReference type="GO" id="GO:0005777">
    <property type="term" value="C:peroxisome"/>
    <property type="evidence" value="ECO:0007669"/>
    <property type="project" value="TreeGrafter"/>
</dbReference>
<accession>A0A1E5RJU5</accession>
<keyword evidence="10 13" id="KW-0443">Lipid metabolism</keyword>
<organism evidence="15 16">
    <name type="scientific">Hanseniaspora uvarum</name>
    <name type="common">Yeast</name>
    <name type="synonym">Kloeckera apiculata</name>
    <dbReference type="NCBI Taxonomy" id="29833"/>
    <lineage>
        <taxon>Eukaryota</taxon>
        <taxon>Fungi</taxon>
        <taxon>Dikarya</taxon>
        <taxon>Ascomycota</taxon>
        <taxon>Saccharomycotina</taxon>
        <taxon>Saccharomycetes</taxon>
        <taxon>Saccharomycodales</taxon>
        <taxon>Saccharomycodaceae</taxon>
        <taxon>Hanseniaspora</taxon>
    </lineage>
</organism>
<dbReference type="EC" id="2.7.4.2" evidence="3 13"/>
<dbReference type="Gene3D" id="3.30.230.10">
    <property type="match status" value="1"/>
</dbReference>
<keyword evidence="11 13" id="KW-0753">Steroid metabolism</keyword>
<dbReference type="STRING" id="29833.A0A1E5RJU5"/>
<dbReference type="PANTHER" id="PTHR31814">
    <property type="match status" value="1"/>
</dbReference>
<keyword evidence="16" id="KW-1185">Reference proteome</keyword>
<keyword evidence="7 13" id="KW-0418">Kinase</keyword>
<dbReference type="GO" id="GO:0010142">
    <property type="term" value="P:farnesyl diphosphate biosynthetic process, mevalonate pathway"/>
    <property type="evidence" value="ECO:0007669"/>
    <property type="project" value="TreeGrafter"/>
</dbReference>
<evidence type="ECO:0000259" key="14">
    <source>
        <dbReference type="Pfam" id="PF00288"/>
    </source>
</evidence>
<evidence type="ECO:0000256" key="1">
    <source>
        <dbReference type="ARBA" id="ARBA00005017"/>
    </source>
</evidence>
<evidence type="ECO:0000313" key="16">
    <source>
        <dbReference type="Proteomes" id="UP000095358"/>
    </source>
</evidence>
<dbReference type="UniPathway" id="UPA00057">
    <property type="reaction ID" value="UER00099"/>
</dbReference>
<keyword evidence="4 13" id="KW-0444">Lipid biosynthesis</keyword>
<dbReference type="SUPFAM" id="SSF54211">
    <property type="entry name" value="Ribosomal protein S5 domain 2-like"/>
    <property type="match status" value="1"/>
</dbReference>
<evidence type="ECO:0000256" key="2">
    <source>
        <dbReference type="ARBA" id="ARBA00006495"/>
    </source>
</evidence>
<dbReference type="InterPro" id="IPR006204">
    <property type="entry name" value="GHMP_kinase_N_dom"/>
</dbReference>
<dbReference type="GO" id="GO:0006696">
    <property type="term" value="P:ergosterol biosynthetic process"/>
    <property type="evidence" value="ECO:0007669"/>
    <property type="project" value="TreeGrafter"/>
</dbReference>
<comment type="pathway">
    <text evidence="1 13">Isoprenoid biosynthesis; isopentenyl diphosphate biosynthesis via mevalonate pathway; isopentenyl diphosphate from (R)-mevalonate: step 2/3.</text>
</comment>
<feature type="domain" description="GHMP kinase N-terminal" evidence="14">
    <location>
        <begin position="136"/>
        <end position="211"/>
    </location>
</feature>
<evidence type="ECO:0000256" key="9">
    <source>
        <dbReference type="ARBA" id="ARBA00022955"/>
    </source>
</evidence>
<dbReference type="InterPro" id="IPR035102">
    <property type="entry name" value="Phosphomevalonate_kinase"/>
</dbReference>
<keyword evidence="9 13" id="KW-0752">Steroid biosynthesis</keyword>
<sequence>MNKRAFSAPGKALLVGGYLVLDPKYQSYVVALSSRMHSVVQFKESEQFKVKVLSAQFDNDTWEYLVEKDEQENFIPKEINGKNNPFVEKTIFNVLNYFKHASKDTKYDVSIEIFSDSGFHSKDESVTKSNDKKTFNFHKKTITKVPKTGLGSSACLVTVLTSALTSVYLGDEFDVKNESVLSLVHNLAQVAHCQAQGKVGSGFDVAAATFGSILYQRFSPDLINELPNIKEVKTDYSESLYKLGKDTNWNFTHKRIHLPKGLKLVMGDVKSGSETTKMVAKVKKWYQDNLPRSEEVYHKINQGNIKFIESLDTLNKTKDTTLIDQIDNKDIESDVLLEARAAIEQIRENFRIITKEGDVDVEPLVQTELLNNVLNQSGVLTAMIPGAGGYDAIAIIVTENCEIQKSNDEIFEKVTFLDLKQEDLGILEEHPDYYENLL</sequence>
<dbReference type="GO" id="GO:0005524">
    <property type="term" value="F:ATP binding"/>
    <property type="evidence" value="ECO:0007669"/>
    <property type="project" value="UniProtKB-UniRule"/>
</dbReference>
<evidence type="ECO:0000256" key="10">
    <source>
        <dbReference type="ARBA" id="ARBA00023098"/>
    </source>
</evidence>
<dbReference type="OrthoDB" id="10262935at2759"/>
<proteinExistence type="inferred from homology"/>
<evidence type="ECO:0000256" key="5">
    <source>
        <dbReference type="ARBA" id="ARBA00022679"/>
    </source>
</evidence>
<dbReference type="GO" id="GO:0019287">
    <property type="term" value="P:isopentenyl diphosphate biosynthetic process, mevalonate pathway"/>
    <property type="evidence" value="ECO:0007669"/>
    <property type="project" value="UniProtKB-UniRule"/>
</dbReference>
<evidence type="ECO:0000256" key="11">
    <source>
        <dbReference type="ARBA" id="ARBA00023221"/>
    </source>
</evidence>
<dbReference type="AlphaFoldDB" id="A0A1E5RJU5"/>
<dbReference type="NCBIfam" id="TIGR01219">
    <property type="entry name" value="Pmev_kin_ERG8"/>
    <property type="match status" value="1"/>
</dbReference>
<name>A0A1E5RJU5_HANUV</name>
<evidence type="ECO:0000256" key="13">
    <source>
        <dbReference type="PIRNR" id="PIRNR017288"/>
    </source>
</evidence>
<evidence type="ECO:0000256" key="6">
    <source>
        <dbReference type="ARBA" id="ARBA00022741"/>
    </source>
</evidence>
<dbReference type="EMBL" id="LPNN01000005">
    <property type="protein sequence ID" value="OEJ87162.1"/>
    <property type="molecule type" value="Genomic_DNA"/>
</dbReference>
<evidence type="ECO:0000256" key="4">
    <source>
        <dbReference type="ARBA" id="ARBA00022516"/>
    </source>
</evidence>
<dbReference type="Pfam" id="PF00288">
    <property type="entry name" value="GHMP_kinases_N"/>
    <property type="match status" value="1"/>
</dbReference>
<dbReference type="Proteomes" id="UP000095358">
    <property type="component" value="Unassembled WGS sequence"/>
</dbReference>
<dbReference type="FunFam" id="3.30.230.10:FF:000101">
    <property type="entry name" value="Phosphomevalonate kinase"/>
    <property type="match status" value="1"/>
</dbReference>
<protein>
    <recommendedName>
        <fullName evidence="3 13">Phosphomevalonate kinase</fullName>
        <ecNumber evidence="3 13">2.7.4.2</ecNumber>
    </recommendedName>
</protein>
<dbReference type="InterPro" id="IPR016005">
    <property type="entry name" value="Erg8"/>
</dbReference>
<keyword evidence="8" id="KW-0067">ATP-binding</keyword>
<evidence type="ECO:0000256" key="12">
    <source>
        <dbReference type="ARBA" id="ARBA00029326"/>
    </source>
</evidence>
<evidence type="ECO:0000313" key="15">
    <source>
        <dbReference type="EMBL" id="OEJ87162.1"/>
    </source>
</evidence>
<dbReference type="VEuPathDB" id="FungiDB:AWRI3580_g3054"/>
<dbReference type="PANTHER" id="PTHR31814:SF2">
    <property type="entry name" value="PHOSPHOMEVALONATE KINASE"/>
    <property type="match status" value="1"/>
</dbReference>
<evidence type="ECO:0000256" key="8">
    <source>
        <dbReference type="ARBA" id="ARBA00022840"/>
    </source>
</evidence>
<evidence type="ECO:0000256" key="3">
    <source>
        <dbReference type="ARBA" id="ARBA00012958"/>
    </source>
</evidence>
<dbReference type="PIRSF" id="PIRSF017288">
    <property type="entry name" value="PMK_GHMP_euk"/>
    <property type="match status" value="1"/>
</dbReference>
<comment type="catalytic activity">
    <reaction evidence="12">
        <text>(R)-5-phosphomevalonate + ATP = (R)-5-diphosphomevalonate + ADP</text>
        <dbReference type="Rhea" id="RHEA:16341"/>
        <dbReference type="ChEBI" id="CHEBI:30616"/>
        <dbReference type="ChEBI" id="CHEBI:57557"/>
        <dbReference type="ChEBI" id="CHEBI:58146"/>
        <dbReference type="ChEBI" id="CHEBI:456216"/>
        <dbReference type="EC" id="2.7.4.2"/>
    </reaction>
    <physiologicalReaction direction="left-to-right" evidence="12">
        <dbReference type="Rhea" id="RHEA:16342"/>
    </physiologicalReaction>
</comment>
<dbReference type="GO" id="GO:0004631">
    <property type="term" value="F:phosphomevalonate kinase activity"/>
    <property type="evidence" value="ECO:0007669"/>
    <property type="project" value="UniProtKB-UniRule"/>
</dbReference>
<comment type="caution">
    <text evidence="15">The sequence shown here is derived from an EMBL/GenBank/DDBJ whole genome shotgun (WGS) entry which is preliminary data.</text>
</comment>